<dbReference type="SUPFAM" id="SSF82689">
    <property type="entry name" value="Mechanosensitive channel protein MscS (YggB), C-terminal domain"/>
    <property type="match status" value="1"/>
</dbReference>
<sequence length="431" mass="49341">MENQGWLFNLMGAQYLQLAIWAVVFTVAWIFSGFLFKTKSPRQTGRILAGWIIRVALIMFSGWFILWVTGYSIQAFFSKPVLVLFKEIRISPLFVISLLAGVILLLYFNKLLKSIAATLTKKYRTQRKTVNQVRRFLMVFVFLVIAGIWLRFAGSFISDFFSETLFELSNVSVTPWVLLYTMLALYGIAVALRLIEIVYTRHARAKGLDRGQTRTVFQIMKYFIWLVSVLIILQSIGVSIDMLIAGSAALLVGLGFGIQGLFNDFVSGLVLLFEGSVKVDDVVEIESGLIGRVTEVGLRTSKIRTRDNIIMFLPNHKLIEDKLINWSYNESRTRFSVDVGVAYGSDLQLVERLLRECADECADVINKEDTLVLFTNFGDSSLDFKLLFWIEDIFRIEPIRSELRFAIDKKFRENQVTIPFPQRDLHLKSKI</sequence>
<keyword evidence="3" id="KW-1003">Cell membrane</keyword>
<evidence type="ECO:0000256" key="6">
    <source>
        <dbReference type="ARBA" id="ARBA00023136"/>
    </source>
</evidence>
<dbReference type="SUPFAM" id="SSF82861">
    <property type="entry name" value="Mechanosensitive channel protein MscS (YggB), transmembrane region"/>
    <property type="match status" value="1"/>
</dbReference>
<dbReference type="Gene3D" id="1.10.287.1260">
    <property type="match status" value="1"/>
</dbReference>
<comment type="similarity">
    <text evidence="2">Belongs to the MscS (TC 1.A.23) family.</text>
</comment>
<evidence type="ECO:0000259" key="8">
    <source>
        <dbReference type="Pfam" id="PF00924"/>
    </source>
</evidence>
<evidence type="ECO:0000259" key="9">
    <source>
        <dbReference type="Pfam" id="PF21082"/>
    </source>
</evidence>
<keyword evidence="6 7" id="KW-0472">Membrane</keyword>
<dbReference type="SUPFAM" id="SSF50182">
    <property type="entry name" value="Sm-like ribonucleoproteins"/>
    <property type="match status" value="1"/>
</dbReference>
<dbReference type="GO" id="GO:0005886">
    <property type="term" value="C:plasma membrane"/>
    <property type="evidence" value="ECO:0007669"/>
    <property type="project" value="UniProtKB-SubCell"/>
</dbReference>
<feature type="transmembrane region" description="Helical" evidence="7">
    <location>
        <begin position="173"/>
        <end position="195"/>
    </location>
</feature>
<dbReference type="Gene3D" id="3.30.70.100">
    <property type="match status" value="1"/>
</dbReference>
<dbReference type="Pfam" id="PF21088">
    <property type="entry name" value="MS_channel_1st"/>
    <property type="match status" value="1"/>
</dbReference>
<evidence type="ECO:0000259" key="10">
    <source>
        <dbReference type="Pfam" id="PF21088"/>
    </source>
</evidence>
<comment type="caution">
    <text evidence="11">The sequence shown here is derived from an EMBL/GenBank/DDBJ whole genome shotgun (WGS) entry which is preliminary data.</text>
</comment>
<feature type="transmembrane region" description="Helical" evidence="7">
    <location>
        <begin position="15"/>
        <end position="36"/>
    </location>
</feature>
<name>A0A0E9M222_9BACT</name>
<proteinExistence type="inferred from homology"/>
<dbReference type="InterPro" id="IPR023408">
    <property type="entry name" value="MscS_beta-dom_sf"/>
</dbReference>
<accession>A0A0E9M222</accession>
<feature type="transmembrane region" description="Helical" evidence="7">
    <location>
        <begin position="90"/>
        <end position="112"/>
    </location>
</feature>
<dbReference type="PANTHER" id="PTHR30347">
    <property type="entry name" value="POTASSIUM CHANNEL RELATED"/>
    <property type="match status" value="1"/>
</dbReference>
<evidence type="ECO:0000313" key="11">
    <source>
        <dbReference type="EMBL" id="GAO31421.1"/>
    </source>
</evidence>
<dbReference type="STRING" id="1236989.JCM15548_13781"/>
<dbReference type="InterPro" id="IPR049278">
    <property type="entry name" value="MS_channel_C"/>
</dbReference>
<dbReference type="Proteomes" id="UP000032900">
    <property type="component" value="Unassembled WGS sequence"/>
</dbReference>
<organism evidence="11 12">
    <name type="scientific">Geofilum rubicundum JCM 15548</name>
    <dbReference type="NCBI Taxonomy" id="1236989"/>
    <lineage>
        <taxon>Bacteria</taxon>
        <taxon>Pseudomonadati</taxon>
        <taxon>Bacteroidota</taxon>
        <taxon>Bacteroidia</taxon>
        <taxon>Marinilabiliales</taxon>
        <taxon>Marinilabiliaceae</taxon>
        <taxon>Geofilum</taxon>
    </lineage>
</organism>
<dbReference type="PANTHER" id="PTHR30347:SF1">
    <property type="entry name" value="MECHANOSENSITIVE CHANNEL MSCK"/>
    <property type="match status" value="1"/>
</dbReference>
<dbReference type="AlphaFoldDB" id="A0A0E9M222"/>
<protein>
    <submittedName>
        <fullName evidence="11">Potassium efflux system KefA protein</fullName>
    </submittedName>
</protein>
<evidence type="ECO:0000256" key="5">
    <source>
        <dbReference type="ARBA" id="ARBA00022989"/>
    </source>
</evidence>
<comment type="subcellular location">
    <subcellularLocation>
        <location evidence="1">Cell membrane</location>
        <topology evidence="1">Multi-pass membrane protein</topology>
    </subcellularLocation>
</comment>
<feature type="transmembrane region" description="Helical" evidence="7">
    <location>
        <begin position="216"/>
        <end position="236"/>
    </location>
</feature>
<dbReference type="Pfam" id="PF21082">
    <property type="entry name" value="MS_channel_3rd"/>
    <property type="match status" value="1"/>
</dbReference>
<feature type="domain" description="Mechanosensitive ion channel transmembrane helices 2/3" evidence="10">
    <location>
        <begin position="219"/>
        <end position="259"/>
    </location>
</feature>
<dbReference type="InterPro" id="IPR006685">
    <property type="entry name" value="MscS_channel_2nd"/>
</dbReference>
<reference evidence="11 12" key="1">
    <citation type="journal article" date="2015" name="Microbes Environ.">
        <title>Distribution and evolution of nitrogen fixation genes in the phylum bacteroidetes.</title>
        <authorList>
            <person name="Inoue J."/>
            <person name="Oshima K."/>
            <person name="Suda W."/>
            <person name="Sakamoto M."/>
            <person name="Iino T."/>
            <person name="Noda S."/>
            <person name="Hongoh Y."/>
            <person name="Hattori M."/>
            <person name="Ohkuma M."/>
        </authorList>
    </citation>
    <scope>NUCLEOTIDE SEQUENCE [LARGE SCALE GENOMIC DNA]</scope>
    <source>
        <strain evidence="11">JCM 15548</strain>
    </source>
</reference>
<feature type="transmembrane region" description="Helical" evidence="7">
    <location>
        <begin position="48"/>
        <end position="70"/>
    </location>
</feature>
<dbReference type="InterPro" id="IPR052702">
    <property type="entry name" value="MscS-like_channel"/>
</dbReference>
<dbReference type="RefSeq" id="WP_227625934.1">
    <property type="nucleotide sequence ID" value="NZ_BAZW01000047.1"/>
</dbReference>
<dbReference type="InterPro" id="IPR010920">
    <property type="entry name" value="LSM_dom_sf"/>
</dbReference>
<dbReference type="InterPro" id="IPR011066">
    <property type="entry name" value="MscS_channel_C_sf"/>
</dbReference>
<evidence type="ECO:0000313" key="12">
    <source>
        <dbReference type="Proteomes" id="UP000032900"/>
    </source>
</evidence>
<feature type="transmembrane region" description="Helical" evidence="7">
    <location>
        <begin position="133"/>
        <end position="153"/>
    </location>
</feature>
<dbReference type="Pfam" id="PF00924">
    <property type="entry name" value="MS_channel_2nd"/>
    <property type="match status" value="1"/>
</dbReference>
<keyword evidence="4 7" id="KW-0812">Transmembrane</keyword>
<feature type="domain" description="Mechanosensitive ion channel MscS" evidence="8">
    <location>
        <begin position="261"/>
        <end position="327"/>
    </location>
</feature>
<dbReference type="Gene3D" id="2.30.30.60">
    <property type="match status" value="1"/>
</dbReference>
<evidence type="ECO:0000256" key="3">
    <source>
        <dbReference type="ARBA" id="ARBA00022475"/>
    </source>
</evidence>
<evidence type="ECO:0000256" key="1">
    <source>
        <dbReference type="ARBA" id="ARBA00004651"/>
    </source>
</evidence>
<dbReference type="InterPro" id="IPR011014">
    <property type="entry name" value="MscS_channel_TM-2"/>
</dbReference>
<gene>
    <name evidence="11" type="ORF">JCM15548_13781</name>
</gene>
<evidence type="ECO:0000256" key="2">
    <source>
        <dbReference type="ARBA" id="ARBA00008017"/>
    </source>
</evidence>
<dbReference type="InterPro" id="IPR049142">
    <property type="entry name" value="MS_channel_1st"/>
</dbReference>
<dbReference type="GO" id="GO:0008381">
    <property type="term" value="F:mechanosensitive monoatomic ion channel activity"/>
    <property type="evidence" value="ECO:0007669"/>
    <property type="project" value="UniProtKB-ARBA"/>
</dbReference>
<feature type="domain" description="Mechanosensitive ion channel MscS C-terminal" evidence="9">
    <location>
        <begin position="336"/>
        <end position="416"/>
    </location>
</feature>
<dbReference type="EMBL" id="BAZW01000047">
    <property type="protein sequence ID" value="GAO31421.1"/>
    <property type="molecule type" value="Genomic_DNA"/>
</dbReference>
<keyword evidence="5 7" id="KW-1133">Transmembrane helix</keyword>
<keyword evidence="12" id="KW-1185">Reference proteome</keyword>
<evidence type="ECO:0000256" key="4">
    <source>
        <dbReference type="ARBA" id="ARBA00022692"/>
    </source>
</evidence>
<evidence type="ECO:0000256" key="7">
    <source>
        <dbReference type="SAM" id="Phobius"/>
    </source>
</evidence>